<dbReference type="PANTHER" id="PTHR21137:SF35">
    <property type="entry name" value="ODORANT RECEPTOR 19A-RELATED"/>
    <property type="match status" value="1"/>
</dbReference>
<dbReference type="InterPro" id="IPR004117">
    <property type="entry name" value="7tm6_olfct_rcpt"/>
</dbReference>
<evidence type="ECO:0000256" key="9">
    <source>
        <dbReference type="ARBA" id="ARBA00023224"/>
    </source>
</evidence>
<feature type="transmembrane region" description="Helical" evidence="10">
    <location>
        <begin position="144"/>
        <end position="163"/>
    </location>
</feature>
<evidence type="ECO:0000256" key="7">
    <source>
        <dbReference type="ARBA" id="ARBA00023136"/>
    </source>
</evidence>
<dbReference type="GO" id="GO:0007165">
    <property type="term" value="P:signal transduction"/>
    <property type="evidence" value="ECO:0007669"/>
    <property type="project" value="UniProtKB-KW"/>
</dbReference>
<name>A0A411HRA8_PROBE</name>
<dbReference type="Pfam" id="PF02949">
    <property type="entry name" value="7tm_6"/>
    <property type="match status" value="1"/>
</dbReference>
<keyword evidence="7 10" id="KW-0472">Membrane</keyword>
<organism evidence="11">
    <name type="scientific">Protaetia brevitarsis</name>
    <name type="common">White-spotted flower chafer beetle</name>
    <name type="synonym">Liocola brevitarsis</name>
    <dbReference type="NCBI Taxonomy" id="348688"/>
    <lineage>
        <taxon>Eukaryota</taxon>
        <taxon>Metazoa</taxon>
        <taxon>Ecdysozoa</taxon>
        <taxon>Arthropoda</taxon>
        <taxon>Hexapoda</taxon>
        <taxon>Insecta</taxon>
        <taxon>Pterygota</taxon>
        <taxon>Neoptera</taxon>
        <taxon>Endopterygota</taxon>
        <taxon>Coleoptera</taxon>
        <taxon>Polyphaga</taxon>
        <taxon>Scarabaeiformia</taxon>
        <taxon>Scarabaeidae</taxon>
        <taxon>Cetoniinae</taxon>
        <taxon>Protaetia</taxon>
        <taxon>Liocola</taxon>
    </lineage>
</organism>
<comment type="subcellular location">
    <subcellularLocation>
        <location evidence="1 10">Cell membrane</location>
        <topology evidence="1 10">Multi-pass membrane protein</topology>
    </subcellularLocation>
</comment>
<keyword evidence="5 10" id="KW-0552">Olfaction</keyword>
<keyword evidence="8 10" id="KW-0675">Receptor</keyword>
<accession>A0A411HRA8</accession>
<comment type="similarity">
    <text evidence="10">Belongs to the insect chemoreceptor superfamily. Heteromeric odorant receptor channel (TC 1.A.69) family.</text>
</comment>
<protein>
    <recommendedName>
        <fullName evidence="10">Odorant receptor</fullName>
    </recommendedName>
</protein>
<dbReference type="AlphaFoldDB" id="A0A411HRA8"/>
<evidence type="ECO:0000256" key="10">
    <source>
        <dbReference type="RuleBase" id="RU351113"/>
    </source>
</evidence>
<proteinExistence type="evidence at transcript level"/>
<reference evidence="11" key="1">
    <citation type="submission" date="2018-05" db="EMBL/GenBank/DDBJ databases">
        <title>Identification and expression analysis of candidate chemosensory receptors in the white-spotted flower chafer, Protaetia brevitarsis.</title>
        <authorList>
            <person name="Zhang T."/>
        </authorList>
    </citation>
    <scope>NUCLEOTIDE SEQUENCE</scope>
</reference>
<gene>
    <name evidence="11" type="primary">OR27</name>
</gene>
<dbReference type="PANTHER" id="PTHR21137">
    <property type="entry name" value="ODORANT RECEPTOR"/>
    <property type="match status" value="1"/>
</dbReference>
<feature type="transmembrane region" description="Helical" evidence="10">
    <location>
        <begin position="309"/>
        <end position="328"/>
    </location>
</feature>
<keyword evidence="2" id="KW-1003">Cell membrane</keyword>
<evidence type="ECO:0000313" key="11">
    <source>
        <dbReference type="EMBL" id="QBB72959.1"/>
    </source>
</evidence>
<keyword evidence="6 10" id="KW-1133">Transmembrane helix</keyword>
<dbReference type="GO" id="GO:0005549">
    <property type="term" value="F:odorant binding"/>
    <property type="evidence" value="ECO:0007669"/>
    <property type="project" value="InterPro"/>
</dbReference>
<comment type="caution">
    <text evidence="10">Lacks conserved residue(s) required for the propagation of feature annotation.</text>
</comment>
<dbReference type="EMBL" id="MH324860">
    <property type="protein sequence ID" value="QBB72959.1"/>
    <property type="molecule type" value="mRNA"/>
</dbReference>
<evidence type="ECO:0000256" key="2">
    <source>
        <dbReference type="ARBA" id="ARBA00022475"/>
    </source>
</evidence>
<evidence type="ECO:0000256" key="5">
    <source>
        <dbReference type="ARBA" id="ARBA00022725"/>
    </source>
</evidence>
<feature type="transmembrane region" description="Helical" evidence="10">
    <location>
        <begin position="268"/>
        <end position="289"/>
    </location>
</feature>
<evidence type="ECO:0000256" key="6">
    <source>
        <dbReference type="ARBA" id="ARBA00022989"/>
    </source>
</evidence>
<evidence type="ECO:0000256" key="8">
    <source>
        <dbReference type="ARBA" id="ARBA00023170"/>
    </source>
</evidence>
<keyword evidence="4 10" id="KW-0812">Transmembrane</keyword>
<dbReference type="GO" id="GO:0005886">
    <property type="term" value="C:plasma membrane"/>
    <property type="evidence" value="ECO:0007669"/>
    <property type="project" value="UniProtKB-SubCell"/>
</dbReference>
<feature type="transmembrane region" description="Helical" evidence="10">
    <location>
        <begin position="368"/>
        <end position="395"/>
    </location>
</feature>
<keyword evidence="9 10" id="KW-0807">Transducer</keyword>
<evidence type="ECO:0000256" key="4">
    <source>
        <dbReference type="ARBA" id="ARBA00022692"/>
    </source>
</evidence>
<evidence type="ECO:0000256" key="3">
    <source>
        <dbReference type="ARBA" id="ARBA00022606"/>
    </source>
</evidence>
<sequence length="401" mass="45982">MFQWNINTRVYSSSTLSIKFSAEANMTIIGRRLLHVPRALLAVFAIDPFRQEKMSLRCIVLDVFQFYVTLTGILLMKDFQNVNADLWITCISCSQAAMKVFSMLTQRRDFFEIGKTLNYLQLHRKYSNSTDGKYEKIGIQCHKAYLFTIVVTVINFMIKPMLIQQRILPSVAYSPCDIQYSLTCYLVNYICQCCAGIYAALMISAIDLVFFSLLFYGYFELEYVKINLLNLKVDKKYSGDDPKVLKDIAFIVEHHDQTFRYLELINKAYAGILIYQCCSTLFIVGMSQFCLTINGFPPSMNTLLTYLPYYLASLGQVFIYCIAGGVIADQSESVGDAAYASEWWIRNQLKMRRALSLIIMRSQRRLNITVGGIWVLNLPTFCSIVKTSMSLLAFMKTAYDN</sequence>
<feature type="transmembrane region" description="Helical" evidence="10">
    <location>
        <begin position="195"/>
        <end position="219"/>
    </location>
</feature>
<evidence type="ECO:0000256" key="1">
    <source>
        <dbReference type="ARBA" id="ARBA00004651"/>
    </source>
</evidence>
<dbReference type="GO" id="GO:0004984">
    <property type="term" value="F:olfactory receptor activity"/>
    <property type="evidence" value="ECO:0007669"/>
    <property type="project" value="InterPro"/>
</dbReference>
<keyword evidence="3 10" id="KW-0716">Sensory transduction</keyword>